<dbReference type="RefSeq" id="WP_184282814.1">
    <property type="nucleotide sequence ID" value="NZ_BAAAPG010000001.1"/>
</dbReference>
<sequence length="394" mass="40948">MSMCWGEGSYVNWPSTPGGNEIERVSLSPEDVVSTANAMIVVASQMKSAATTLQDIANSDDGQQGKAVDKLRESIGETWEILGDAGEMYYDTAAAIRTYGHQIGDVGGIAEALTSAYADADAKWSTYTGTGGDLYGDVTADPGDDDPDAQADAADNKAKYDAFQAWMNAANEWDKQYDDWETAWNTAVSAIETAHEHGPKDGWSEWFGDFLEIAYIILTIAAIVLAVVFIVCTFWITGPIAAAIAAIAATAGAVVGVATAVVSIARYARGETDLATMAIDIVCAVPGVGPVSKLISDMGPLVTRLGVGISGLADFLPATVRIGADGGLQISRVFADGVSDLIVHGSVGAGMLFDMSGAMKFADAMSDLGIDSLISQYSPLVSLNTLGGIIAGDG</sequence>
<accession>A0A7W9CCI7</accession>
<keyword evidence="3" id="KW-1185">Reference proteome</keyword>
<dbReference type="AlphaFoldDB" id="A0A7W9CCI7"/>
<evidence type="ECO:0000313" key="3">
    <source>
        <dbReference type="Proteomes" id="UP000517712"/>
    </source>
</evidence>
<evidence type="ECO:0000256" key="1">
    <source>
        <dbReference type="SAM" id="Phobius"/>
    </source>
</evidence>
<evidence type="ECO:0000313" key="2">
    <source>
        <dbReference type="EMBL" id="MBB5743086.1"/>
    </source>
</evidence>
<keyword evidence="1" id="KW-1133">Transmembrane helix</keyword>
<gene>
    <name evidence="2" type="ORF">HD600_001583</name>
</gene>
<dbReference type="Proteomes" id="UP000517712">
    <property type="component" value="Unassembled WGS sequence"/>
</dbReference>
<reference evidence="2 3" key="1">
    <citation type="submission" date="2020-08" db="EMBL/GenBank/DDBJ databases">
        <title>Sequencing the genomes of 1000 actinobacteria strains.</title>
        <authorList>
            <person name="Klenk H.-P."/>
        </authorList>
    </citation>
    <scope>NUCLEOTIDE SEQUENCE [LARGE SCALE GENOMIC DNA]</scope>
    <source>
        <strain evidence="2 3">DSM 24823</strain>
    </source>
</reference>
<feature type="transmembrane region" description="Helical" evidence="1">
    <location>
        <begin position="242"/>
        <end position="265"/>
    </location>
</feature>
<keyword evidence="1" id="KW-0812">Transmembrane</keyword>
<comment type="caution">
    <text evidence="2">The sequence shown here is derived from an EMBL/GenBank/DDBJ whole genome shotgun (WGS) entry which is preliminary data.</text>
</comment>
<name>A0A7W9CCI7_9MICO</name>
<keyword evidence="1" id="KW-0472">Membrane</keyword>
<proteinExistence type="predicted"/>
<feature type="transmembrane region" description="Helical" evidence="1">
    <location>
        <begin position="213"/>
        <end position="236"/>
    </location>
</feature>
<organism evidence="2 3">
    <name type="scientific">Microbacterium ginsengiterrae</name>
    <dbReference type="NCBI Taxonomy" id="546115"/>
    <lineage>
        <taxon>Bacteria</taxon>
        <taxon>Bacillati</taxon>
        <taxon>Actinomycetota</taxon>
        <taxon>Actinomycetes</taxon>
        <taxon>Micrococcales</taxon>
        <taxon>Microbacteriaceae</taxon>
        <taxon>Microbacterium</taxon>
    </lineage>
</organism>
<dbReference type="EMBL" id="JACHMU010000001">
    <property type="protein sequence ID" value="MBB5743086.1"/>
    <property type="molecule type" value="Genomic_DNA"/>
</dbReference>
<protein>
    <submittedName>
        <fullName evidence="2">Uncharacterized protein</fullName>
    </submittedName>
</protein>